<evidence type="ECO:0000313" key="2">
    <source>
        <dbReference type="EMBL" id="AIL33057.1"/>
    </source>
</evidence>
<organism evidence="2 3">
    <name type="scientific">Basilea psittacipulmonis DSM 24701</name>
    <dbReference type="NCBI Taxonomy" id="1072685"/>
    <lineage>
        <taxon>Bacteria</taxon>
        <taxon>Pseudomonadati</taxon>
        <taxon>Pseudomonadota</taxon>
        <taxon>Betaproteobacteria</taxon>
        <taxon>Burkholderiales</taxon>
        <taxon>Alcaligenaceae</taxon>
        <taxon>Basilea</taxon>
    </lineage>
</organism>
<dbReference type="Pfam" id="PF08241">
    <property type="entry name" value="Methyltransf_11"/>
    <property type="match status" value="1"/>
</dbReference>
<accession>A0A077DHL8</accession>
<dbReference type="RefSeq" id="WP_038500542.1">
    <property type="nucleotide sequence ID" value="NZ_AFWK01000021.1"/>
</dbReference>
<dbReference type="AlphaFoldDB" id="A0A077DHL8"/>
<dbReference type="InterPro" id="IPR013216">
    <property type="entry name" value="Methyltransf_11"/>
</dbReference>
<dbReference type="SUPFAM" id="SSF53335">
    <property type="entry name" value="S-adenosyl-L-methionine-dependent methyltransferases"/>
    <property type="match status" value="1"/>
</dbReference>
<dbReference type="KEGG" id="bpsi:IX83_06810"/>
<reference evidence="2 3" key="1">
    <citation type="journal article" date="2014" name="BMC Genomics">
        <title>A genomic perspective on a new bacterial genus and species from the Alcaligenaceae family, Basilea psittacipulmonis.</title>
        <authorList>
            <person name="Whiteson K.L."/>
            <person name="Hernandez D."/>
            <person name="Lazarevic V."/>
            <person name="Gaia N."/>
            <person name="Farinelli L."/>
            <person name="Francois P."/>
            <person name="Pilo P."/>
            <person name="Frey J."/>
            <person name="Schrenzel J."/>
        </authorList>
    </citation>
    <scope>NUCLEOTIDE SEQUENCE [LARGE SCALE GENOMIC DNA]</scope>
    <source>
        <strain evidence="2 3">DSM 24701</strain>
    </source>
</reference>
<evidence type="ECO:0000313" key="3">
    <source>
        <dbReference type="Proteomes" id="UP000028945"/>
    </source>
</evidence>
<proteinExistence type="predicted"/>
<name>A0A077DHL8_9BURK</name>
<feature type="domain" description="Methyltransferase type 11" evidence="1">
    <location>
        <begin position="68"/>
        <end position="117"/>
    </location>
</feature>
<evidence type="ECO:0000259" key="1">
    <source>
        <dbReference type="Pfam" id="PF08241"/>
    </source>
</evidence>
<sequence>MMKQWANSHFGQYILSIEQKKILEFISNKHHIKAIQFGMNGLNFLENDLIDTTVIVSEETDACSKNRLFMPSFTHLPLEDNSVDLVLLPHTLNFYPQAQKILHEAIRILKKQGTLILTAFNPDSLALSKRFYRHHPIESFIHIRDLYHTSYSSGISWQFGDFLSYIPYTQNPYWIKKLNFLEKAGNRWWPTQSNIFILCGKKE</sequence>
<dbReference type="GO" id="GO:0008757">
    <property type="term" value="F:S-adenosylmethionine-dependent methyltransferase activity"/>
    <property type="evidence" value="ECO:0007669"/>
    <property type="project" value="InterPro"/>
</dbReference>
<gene>
    <name evidence="2" type="ORF">IX83_06810</name>
</gene>
<protein>
    <recommendedName>
        <fullName evidence="1">Methyltransferase type 11 domain-containing protein</fullName>
    </recommendedName>
</protein>
<dbReference type="STRING" id="1072685.IX83_06810"/>
<dbReference type="HOGENOM" id="CLU_075049_2_0_4"/>
<dbReference type="OrthoDB" id="6191410at2"/>
<dbReference type="EMBL" id="CP009238">
    <property type="protein sequence ID" value="AIL33057.1"/>
    <property type="molecule type" value="Genomic_DNA"/>
</dbReference>
<dbReference type="eggNOG" id="COG2226">
    <property type="taxonomic scope" value="Bacteria"/>
</dbReference>
<dbReference type="InterPro" id="IPR029063">
    <property type="entry name" value="SAM-dependent_MTases_sf"/>
</dbReference>
<keyword evidence="3" id="KW-1185">Reference proteome</keyword>
<dbReference type="Gene3D" id="3.40.50.150">
    <property type="entry name" value="Vaccinia Virus protein VP39"/>
    <property type="match status" value="1"/>
</dbReference>
<dbReference type="Proteomes" id="UP000028945">
    <property type="component" value="Chromosome"/>
</dbReference>